<comment type="caution">
    <text evidence="1">The sequence shown here is derived from an EMBL/GenBank/DDBJ whole genome shotgun (WGS) entry which is preliminary data.</text>
</comment>
<reference evidence="2" key="1">
    <citation type="journal article" date="2019" name="Int. J. Syst. Evol. Microbiol.">
        <title>The Global Catalogue of Microorganisms (GCM) 10K type strain sequencing project: providing services to taxonomists for standard genome sequencing and annotation.</title>
        <authorList>
            <consortium name="The Broad Institute Genomics Platform"/>
            <consortium name="The Broad Institute Genome Sequencing Center for Infectious Disease"/>
            <person name="Wu L."/>
            <person name="Ma J."/>
        </authorList>
    </citation>
    <scope>NUCLEOTIDE SEQUENCE [LARGE SCALE GENOMIC DNA]</scope>
    <source>
        <strain evidence="2">CGMCC 1.15180</strain>
    </source>
</reference>
<keyword evidence="2" id="KW-1185">Reference proteome</keyword>
<gene>
    <name evidence="1" type="ORF">ACFP4F_20455</name>
</gene>
<proteinExistence type="predicted"/>
<dbReference type="EMBL" id="JBHSPX010000006">
    <property type="protein sequence ID" value="MFC6064899.1"/>
    <property type="molecule type" value="Genomic_DNA"/>
</dbReference>
<dbReference type="Proteomes" id="UP001596139">
    <property type="component" value="Unassembled WGS sequence"/>
</dbReference>
<sequence>MRDSVVGRIEVLDKVKALVMLPDGLHVTTRMVAEYFEVGERVINRLAQRHREELVESGLRVLHGSDLQVFERDSLSLSKKSYPQGRAHLTVYGRRTVLNIAMLLRDSDVARRVRTYLLDIEAASRAPRPVAATTGSPGLVDLGRALQELGPVIGRISTRLDRVDHRLDHMDRRLDATNHIVAALSVRVHNLGEEVHDLRDDMRDVKSELRRRRR</sequence>
<protein>
    <submittedName>
        <fullName evidence="1">Uncharacterized protein</fullName>
    </submittedName>
</protein>
<evidence type="ECO:0000313" key="2">
    <source>
        <dbReference type="Proteomes" id="UP001596139"/>
    </source>
</evidence>
<dbReference type="RefSeq" id="WP_107053788.1">
    <property type="nucleotide sequence ID" value="NZ_JBHSPX010000006.1"/>
</dbReference>
<name>A0ABW1MM43_9ACTN</name>
<evidence type="ECO:0000313" key="1">
    <source>
        <dbReference type="EMBL" id="MFC6064899.1"/>
    </source>
</evidence>
<accession>A0ABW1MM43</accession>
<organism evidence="1 2">
    <name type="scientific">Streptomyces ochraceiscleroticus</name>
    <dbReference type="NCBI Taxonomy" id="47761"/>
    <lineage>
        <taxon>Bacteria</taxon>
        <taxon>Bacillati</taxon>
        <taxon>Actinomycetota</taxon>
        <taxon>Actinomycetes</taxon>
        <taxon>Kitasatosporales</taxon>
        <taxon>Streptomycetaceae</taxon>
        <taxon>Streptomyces</taxon>
    </lineage>
</organism>